<keyword evidence="2" id="KW-1185">Reference proteome</keyword>
<gene>
    <name evidence="1" type="ORF">JR316_0009224</name>
</gene>
<reference evidence="1" key="1">
    <citation type="submission" date="2021-10" db="EMBL/GenBank/DDBJ databases">
        <title>Psilocybe cubensis genome.</title>
        <authorList>
            <person name="Mckernan K.J."/>
            <person name="Crawford S."/>
            <person name="Trippe A."/>
            <person name="Kane L.T."/>
            <person name="Mclaughlin S."/>
        </authorList>
    </citation>
    <scope>NUCLEOTIDE SEQUENCE</scope>
    <source>
        <strain evidence="1">MGC-MH-2018</strain>
    </source>
</reference>
<sequence>MTSTADSRSRSSTPPEIEAGTIQHGDSQQTKRRRLRGACDKSKCDSARMPGNREQKCSKRKKASLQLQQHSYRHTRYIQNLEDKVRKLEGYIEKLHPGKNVYRVIALSEAQEGSNTSIINRSEVPKPVRSLYGITDPNFTLQQTIASSVPSRCVSLAVDGGEMSEEEDLDQIGLSDHLAKLSTNAVEERFFGQSRFATFDIKSLAWKKSKVPNINESVVTLTGTSDRFDVEYPIECDDEYWETDDPEQAFRQPEGKPCTITAFVCFIKLVEILGFALRTLYTNKKSKIISGFIGSDWEGRMVAELDSAMNKWKESLPDHCAYTSPLWISYLSAQRLVVKWEPERQDLLFFHQSVDLHVTYNYVQIQIHRPYLTRPCCLTFSSLAMCTTAARSTAHILEAATTRGIRIFPMTITGAFTSGLVILVGLWGGQSIGYVGDPERDMQTLAKCLNVLKECEKRWIWAGRLRDIINETGALNEYYPTKGDKRSYEASEAASSNQIPATVPSAIDGLINTAFTSLTEIDENPGMMATPEFDWDRLLLSEMGYLPDFPRDNTETLNPATSHRAYNSQGPTPSGIEVPHSQITPGNSIHSSWDNLPSSSFRVEEWDAYLRSMGPS</sequence>
<dbReference type="EMBL" id="JAFIQS020000008">
    <property type="protein sequence ID" value="KAH9478763.1"/>
    <property type="molecule type" value="Genomic_DNA"/>
</dbReference>
<proteinExistence type="predicted"/>
<accession>A0ACB8GSZ6</accession>
<comment type="caution">
    <text evidence="1">The sequence shown here is derived from an EMBL/GenBank/DDBJ whole genome shotgun (WGS) entry which is preliminary data.</text>
</comment>
<dbReference type="Proteomes" id="UP000664032">
    <property type="component" value="Unassembled WGS sequence"/>
</dbReference>
<evidence type="ECO:0000313" key="1">
    <source>
        <dbReference type="EMBL" id="KAH9478763.1"/>
    </source>
</evidence>
<evidence type="ECO:0000313" key="2">
    <source>
        <dbReference type="Proteomes" id="UP000664032"/>
    </source>
</evidence>
<organism evidence="1 2">
    <name type="scientific">Psilocybe cubensis</name>
    <name type="common">Psychedelic mushroom</name>
    <name type="synonym">Stropharia cubensis</name>
    <dbReference type="NCBI Taxonomy" id="181762"/>
    <lineage>
        <taxon>Eukaryota</taxon>
        <taxon>Fungi</taxon>
        <taxon>Dikarya</taxon>
        <taxon>Basidiomycota</taxon>
        <taxon>Agaricomycotina</taxon>
        <taxon>Agaricomycetes</taxon>
        <taxon>Agaricomycetidae</taxon>
        <taxon>Agaricales</taxon>
        <taxon>Agaricineae</taxon>
        <taxon>Strophariaceae</taxon>
        <taxon>Psilocybe</taxon>
    </lineage>
</organism>
<protein>
    <submittedName>
        <fullName evidence="1">Uncharacterized protein</fullName>
    </submittedName>
</protein>
<name>A0ACB8GSZ6_PSICU</name>